<reference evidence="1 2" key="1">
    <citation type="submission" date="2020-07" db="EMBL/GenBank/DDBJ databases">
        <authorList>
            <person name="Feng X."/>
        </authorList>
    </citation>
    <scope>NUCLEOTIDE SEQUENCE [LARGE SCALE GENOMIC DNA]</scope>
    <source>
        <strain evidence="1 2">JCM14086</strain>
    </source>
</reference>
<comment type="caution">
    <text evidence="1">The sequence shown here is derived from an EMBL/GenBank/DDBJ whole genome shotgun (WGS) entry which is preliminary data.</text>
</comment>
<proteinExistence type="predicted"/>
<protein>
    <submittedName>
        <fullName evidence="1">Uncharacterized protein</fullName>
    </submittedName>
</protein>
<organism evidence="1 2">
    <name type="scientific">Puniceicoccus vermicola</name>
    <dbReference type="NCBI Taxonomy" id="388746"/>
    <lineage>
        <taxon>Bacteria</taxon>
        <taxon>Pseudomonadati</taxon>
        <taxon>Verrucomicrobiota</taxon>
        <taxon>Opitutia</taxon>
        <taxon>Puniceicoccales</taxon>
        <taxon>Puniceicoccaceae</taxon>
        <taxon>Puniceicoccus</taxon>
    </lineage>
</organism>
<dbReference type="GO" id="GO:0005975">
    <property type="term" value="P:carbohydrate metabolic process"/>
    <property type="evidence" value="ECO:0007669"/>
    <property type="project" value="InterPro"/>
</dbReference>
<keyword evidence="2" id="KW-1185">Reference proteome</keyword>
<sequence length="107" mass="12074">MIEESRSVEVMRKMVEGYDEVWRCSSGTIGWFLEAMKRADSDAAPRTILVRLFQPMLAAGAVTTWETFDGATDDSLCHPWLAAPVCLFLEESHSKRAFSFHFQALNA</sequence>
<evidence type="ECO:0000313" key="2">
    <source>
        <dbReference type="Proteomes" id="UP000525652"/>
    </source>
</evidence>
<dbReference type="Proteomes" id="UP000525652">
    <property type="component" value="Unassembled WGS sequence"/>
</dbReference>
<dbReference type="AlphaFoldDB" id="A0A7X1E648"/>
<dbReference type="RefSeq" id="WP_185694463.1">
    <property type="nucleotide sequence ID" value="NZ_JACHVA010000134.1"/>
</dbReference>
<evidence type="ECO:0000313" key="1">
    <source>
        <dbReference type="EMBL" id="MBC2603844.1"/>
    </source>
</evidence>
<dbReference type="Gene3D" id="1.50.10.10">
    <property type="match status" value="1"/>
</dbReference>
<dbReference type="EMBL" id="JACHVA010000134">
    <property type="protein sequence ID" value="MBC2603844.1"/>
    <property type="molecule type" value="Genomic_DNA"/>
</dbReference>
<dbReference type="InterPro" id="IPR012341">
    <property type="entry name" value="6hp_glycosidase-like_sf"/>
</dbReference>
<name>A0A7X1E648_9BACT</name>
<gene>
    <name evidence="1" type="ORF">H5P30_18860</name>
</gene>
<accession>A0A7X1E648</accession>